<dbReference type="EMBL" id="GGMS01016977">
    <property type="protein sequence ID" value="MBY86180.1"/>
    <property type="molecule type" value="Transcribed_RNA"/>
</dbReference>
<dbReference type="AlphaFoldDB" id="A0A2S2R919"/>
<organism evidence="1">
    <name type="scientific">Sipha flava</name>
    <name type="common">yellow sugarcane aphid</name>
    <dbReference type="NCBI Taxonomy" id="143950"/>
    <lineage>
        <taxon>Eukaryota</taxon>
        <taxon>Metazoa</taxon>
        <taxon>Ecdysozoa</taxon>
        <taxon>Arthropoda</taxon>
        <taxon>Hexapoda</taxon>
        <taxon>Insecta</taxon>
        <taxon>Pterygota</taxon>
        <taxon>Neoptera</taxon>
        <taxon>Paraneoptera</taxon>
        <taxon>Hemiptera</taxon>
        <taxon>Sternorrhyncha</taxon>
        <taxon>Aphidomorpha</taxon>
        <taxon>Aphidoidea</taxon>
        <taxon>Aphididae</taxon>
        <taxon>Sipha</taxon>
    </lineage>
</organism>
<reference evidence="1" key="1">
    <citation type="submission" date="2018-04" db="EMBL/GenBank/DDBJ databases">
        <title>Transcriptome assembly of Sipha flava.</title>
        <authorList>
            <person name="Scully E.D."/>
            <person name="Geib S.M."/>
            <person name="Palmer N.A."/>
            <person name="Koch K."/>
            <person name="Bradshaw J."/>
            <person name="Heng-Moss T."/>
            <person name="Sarath G."/>
        </authorList>
    </citation>
    <scope>NUCLEOTIDE SEQUENCE</scope>
</reference>
<evidence type="ECO:0000313" key="1">
    <source>
        <dbReference type="EMBL" id="MBY86180.1"/>
    </source>
</evidence>
<gene>
    <name evidence="1" type="ORF">g.183935</name>
</gene>
<accession>A0A2S2R919</accession>
<sequence length="144" mass="16010">MPPPPHSFGTISILASGLGSRAFDGTRVDRKTAQGCVRAHTISHISRIMFSPNRSTLFFPLDSIRPTSFCTFKYYVCYYLNGRRPPLVESTAQLLVSPPRPQSDHGYRCGRAPVALKSTFYRTNSPKTTQSKIHRLPSTECCSG</sequence>
<protein>
    <submittedName>
        <fullName evidence="1">Uncharacterized protein</fullName>
    </submittedName>
</protein>
<name>A0A2S2R919_9HEMI</name>
<proteinExistence type="predicted"/>